<feature type="region of interest" description="Disordered" evidence="1">
    <location>
        <begin position="1"/>
        <end position="20"/>
    </location>
</feature>
<evidence type="ECO:0000256" key="1">
    <source>
        <dbReference type="SAM" id="MobiDB-lite"/>
    </source>
</evidence>
<dbReference type="AlphaFoldDB" id="A0A0X7K3E1"/>
<dbReference type="Proteomes" id="UP000067111">
    <property type="component" value="Unassembled WGS sequence"/>
</dbReference>
<dbReference type="EMBL" id="LRMR01000016">
    <property type="protein sequence ID" value="KWU50193.1"/>
    <property type="molecule type" value="Genomic_DNA"/>
</dbReference>
<evidence type="ECO:0000313" key="2">
    <source>
        <dbReference type="EMBL" id="KWU50193.1"/>
    </source>
</evidence>
<reference evidence="3" key="1">
    <citation type="submission" date="2016-01" db="EMBL/GenBank/DDBJ databases">
        <authorList>
            <person name="Gamez R.M."/>
            <person name="Rodriguez F."/>
            <person name="Bernal J.F."/>
            <person name="Agarwala R."/>
            <person name="Landsman D."/>
            <person name="Marino-Ramirez L."/>
        </authorList>
    </citation>
    <scope>NUCLEOTIDE SEQUENCE [LARGE SCALE GENOMIC DNA]</scope>
    <source>
        <strain evidence="3">Ps006</strain>
    </source>
</reference>
<gene>
    <name evidence="2" type="ORF">AWV77_13840</name>
</gene>
<name>A0A0X7K3E1_9PSED</name>
<protein>
    <submittedName>
        <fullName evidence="2">Uncharacterized protein</fullName>
    </submittedName>
</protein>
<comment type="caution">
    <text evidence="2">The sequence shown here is derived from an EMBL/GenBank/DDBJ whole genome shotgun (WGS) entry which is preliminary data.</text>
</comment>
<dbReference type="OrthoDB" id="9892686at2"/>
<organism evidence="2 3">
    <name type="scientific">Pseudomonas palleroniana</name>
    <dbReference type="NCBI Taxonomy" id="191390"/>
    <lineage>
        <taxon>Bacteria</taxon>
        <taxon>Pseudomonadati</taxon>
        <taxon>Pseudomonadota</taxon>
        <taxon>Gammaproteobacteria</taxon>
        <taxon>Pseudomonadales</taxon>
        <taxon>Pseudomonadaceae</taxon>
        <taxon>Pseudomonas</taxon>
    </lineage>
</organism>
<dbReference type="RefSeq" id="WP_060754810.1">
    <property type="nucleotide sequence ID" value="NZ_JBKQAR010000009.1"/>
</dbReference>
<sequence>MLLKNEWASPPSTPLPIAEATTGADSTIDSHFFASALATNDSVKTPPPTIGTHFLAEQSNYLRTRANDVSKGLSDLVKNKNSIKSVQVPQALAESKEVLTVSVKIIKHCVSMVEKTTNLQ</sequence>
<accession>A0A0X7K3E1</accession>
<evidence type="ECO:0000313" key="3">
    <source>
        <dbReference type="Proteomes" id="UP000067111"/>
    </source>
</evidence>
<proteinExistence type="predicted"/>